<dbReference type="InterPro" id="IPR025071">
    <property type="entry name" value="DUF3939"/>
</dbReference>
<proteinExistence type="predicted"/>
<accession>A0A5C7FG04</accession>
<reference evidence="1 2" key="1">
    <citation type="submission" date="2024-01" db="EMBL/GenBank/DDBJ databases">
        <title>Complete Genome Sequence of Alkalicoccus halolimnae BZ-SZ-XJ29T, a Moderately Halophilic Bacterium Isolated from a Salt Lake.</title>
        <authorList>
            <person name="Zhao B."/>
        </authorList>
    </citation>
    <scope>NUCLEOTIDE SEQUENCE [LARGE SCALE GENOMIC DNA]</scope>
    <source>
        <strain evidence="1 2">BZ-SZ-XJ29</strain>
    </source>
</reference>
<evidence type="ECO:0000313" key="2">
    <source>
        <dbReference type="Proteomes" id="UP000321816"/>
    </source>
</evidence>
<dbReference type="RefSeq" id="WP_147804134.1">
    <property type="nucleotide sequence ID" value="NZ_CP144914.1"/>
</dbReference>
<protein>
    <submittedName>
        <fullName evidence="1">DUF3939 domain-containing protein</fullName>
    </submittedName>
</protein>
<sequence length="154" mass="18158">MFNRKRKERKKENAQKEPEIISCSLEDMRKAVNRFADNSDQRLSLRSIINQDNTIDAEFLAPYLGGIPDRPFYMSKETYDIFEEEGKAHHIDRAQIACDQYFLETGQFPFISGDKAGKISYFKLKNYLIEEPPFDLYLDPKDRMVTHRKPPEEQ</sequence>
<dbReference type="OrthoDB" id="2352834at2"/>
<keyword evidence="2" id="KW-1185">Reference proteome</keyword>
<dbReference type="Proteomes" id="UP000321816">
    <property type="component" value="Chromosome"/>
</dbReference>
<name>A0A5C7FG04_9BACI</name>
<organism evidence="1 2">
    <name type="scientific">Alkalicoccus halolimnae</name>
    <dbReference type="NCBI Taxonomy" id="1667239"/>
    <lineage>
        <taxon>Bacteria</taxon>
        <taxon>Bacillati</taxon>
        <taxon>Bacillota</taxon>
        <taxon>Bacilli</taxon>
        <taxon>Bacillales</taxon>
        <taxon>Bacillaceae</taxon>
        <taxon>Alkalicoccus</taxon>
    </lineage>
</organism>
<dbReference type="EMBL" id="CP144914">
    <property type="protein sequence ID" value="WWD81089.1"/>
    <property type="molecule type" value="Genomic_DNA"/>
</dbReference>
<dbReference type="KEGG" id="ahal:FTX54_005870"/>
<dbReference type="AlphaFoldDB" id="A0A5C7FG04"/>
<evidence type="ECO:0000313" key="1">
    <source>
        <dbReference type="EMBL" id="WWD81089.1"/>
    </source>
</evidence>
<dbReference type="Pfam" id="PF13075">
    <property type="entry name" value="DUF3939"/>
    <property type="match status" value="1"/>
</dbReference>
<gene>
    <name evidence="1" type="ORF">FTX54_005870</name>
</gene>